<evidence type="ECO:0000256" key="2">
    <source>
        <dbReference type="ARBA" id="ARBA00008770"/>
    </source>
</evidence>
<dbReference type="SUPFAM" id="SSF56784">
    <property type="entry name" value="HAD-like"/>
    <property type="match status" value="1"/>
</dbReference>
<evidence type="ECO:0000256" key="1">
    <source>
        <dbReference type="ARBA" id="ARBA00005199"/>
    </source>
</evidence>
<evidence type="ECO:0000256" key="3">
    <source>
        <dbReference type="ARBA" id="ARBA00022801"/>
    </source>
</evidence>
<dbReference type="GO" id="GO:0005992">
    <property type="term" value="P:trehalose biosynthetic process"/>
    <property type="evidence" value="ECO:0007669"/>
    <property type="project" value="InterPro"/>
</dbReference>
<dbReference type="AlphaFoldDB" id="A0A939HI91"/>
<dbReference type="InterPro" id="IPR023214">
    <property type="entry name" value="HAD_sf"/>
</dbReference>
<comment type="catalytic activity">
    <reaction evidence="4">
        <text>alpha,alpha-trehalose 6-phosphate + H2O = alpha,alpha-trehalose + phosphate</text>
        <dbReference type="Rhea" id="RHEA:23420"/>
        <dbReference type="ChEBI" id="CHEBI:15377"/>
        <dbReference type="ChEBI" id="CHEBI:16551"/>
        <dbReference type="ChEBI" id="CHEBI:43474"/>
        <dbReference type="ChEBI" id="CHEBI:58429"/>
        <dbReference type="EC" id="3.1.3.12"/>
    </reaction>
</comment>
<keyword evidence="4" id="KW-0479">Metal-binding</keyword>
<comment type="similarity">
    <text evidence="2 4">Belongs to the trehalose phosphatase family.</text>
</comment>
<comment type="function">
    <text evidence="4">Removes the phosphate from trehalose 6-phosphate to produce free trehalose.</text>
</comment>
<dbReference type="Gene3D" id="3.30.70.1020">
    <property type="entry name" value="Trehalose-6-phosphate phosphatase related protein, domain 2"/>
    <property type="match status" value="1"/>
</dbReference>
<dbReference type="NCBIfam" id="TIGR00685">
    <property type="entry name" value="T6PP"/>
    <property type="match status" value="1"/>
</dbReference>
<dbReference type="EC" id="3.1.3.12" evidence="4"/>
<dbReference type="InterPro" id="IPR006379">
    <property type="entry name" value="HAD-SF_hydro_IIB"/>
</dbReference>
<dbReference type="PANTHER" id="PTHR43768:SF3">
    <property type="entry name" value="TREHALOSE 6-PHOSPHATE PHOSPHATASE"/>
    <property type="match status" value="1"/>
</dbReference>
<proteinExistence type="inferred from homology"/>
<comment type="caution">
    <text evidence="5">The sequence shown here is derived from an EMBL/GenBank/DDBJ whole genome shotgun (WGS) entry which is preliminary data.</text>
</comment>
<dbReference type="GO" id="GO:0004805">
    <property type="term" value="F:trehalose-phosphatase activity"/>
    <property type="evidence" value="ECO:0007669"/>
    <property type="project" value="UniProtKB-EC"/>
</dbReference>
<dbReference type="InterPro" id="IPR003337">
    <property type="entry name" value="Trehalose_PPase"/>
</dbReference>
<dbReference type="Gene3D" id="3.40.50.1000">
    <property type="entry name" value="HAD superfamily/HAD-like"/>
    <property type="match status" value="1"/>
</dbReference>
<keyword evidence="4" id="KW-0460">Magnesium</keyword>
<dbReference type="PANTHER" id="PTHR43768">
    <property type="entry name" value="TREHALOSE 6-PHOSPHATE PHOSPHATASE"/>
    <property type="match status" value="1"/>
</dbReference>
<dbReference type="EMBL" id="JAFVMH010000002">
    <property type="protein sequence ID" value="MBO1324890.1"/>
    <property type="molecule type" value="Genomic_DNA"/>
</dbReference>
<dbReference type="GO" id="GO:0046872">
    <property type="term" value="F:metal ion binding"/>
    <property type="evidence" value="ECO:0007669"/>
    <property type="project" value="UniProtKB-KW"/>
</dbReference>
<dbReference type="RefSeq" id="WP_207845524.1">
    <property type="nucleotide sequence ID" value="NZ_JAFVMH010000002.1"/>
</dbReference>
<gene>
    <name evidence="5" type="primary">otsB</name>
    <name evidence="5" type="ORF">J2D77_06975</name>
</gene>
<name>A0A939HI91_9PROT</name>
<evidence type="ECO:0000313" key="6">
    <source>
        <dbReference type="Proteomes" id="UP000664073"/>
    </source>
</evidence>
<accession>A0A939HI91</accession>
<keyword evidence="6" id="KW-1185">Reference proteome</keyword>
<comment type="pathway">
    <text evidence="1 4">Glycan biosynthesis; trehalose biosynthesis.</text>
</comment>
<evidence type="ECO:0000313" key="5">
    <source>
        <dbReference type="EMBL" id="MBO1324890.1"/>
    </source>
</evidence>
<comment type="cofactor">
    <cofactor evidence="4">
        <name>Mg(2+)</name>
        <dbReference type="ChEBI" id="CHEBI:18420"/>
    </cofactor>
</comment>
<dbReference type="Proteomes" id="UP000664073">
    <property type="component" value="Unassembled WGS sequence"/>
</dbReference>
<dbReference type="InterPro" id="IPR036412">
    <property type="entry name" value="HAD-like_sf"/>
</dbReference>
<dbReference type="Pfam" id="PF02358">
    <property type="entry name" value="Trehalose_PPase"/>
    <property type="match status" value="1"/>
</dbReference>
<evidence type="ECO:0000256" key="4">
    <source>
        <dbReference type="RuleBase" id="RU361117"/>
    </source>
</evidence>
<dbReference type="NCBIfam" id="TIGR01484">
    <property type="entry name" value="HAD-SF-IIB"/>
    <property type="match status" value="1"/>
</dbReference>
<organism evidence="5 6">
    <name type="scientific">Acetobacter garciniae</name>
    <dbReference type="NCBI Taxonomy" id="2817435"/>
    <lineage>
        <taxon>Bacteria</taxon>
        <taxon>Pseudomonadati</taxon>
        <taxon>Pseudomonadota</taxon>
        <taxon>Alphaproteobacteria</taxon>
        <taxon>Acetobacterales</taxon>
        <taxon>Acetobacteraceae</taxon>
        <taxon>Acetobacter</taxon>
    </lineage>
</organism>
<sequence length="246" mass="26159">MFGFLEAENSRFQSPPLSEAAFLLDFDGTLVDATPLSDSVSVPPDLPGVLTRLRAACGDALAVISRRPIAQIDQFLGDAPFAVAGEHGVTIRHRPGGPVEHAALPVLPQVWLTQARDLVATLPGTRLEHVAGGLVLHYRAAPEAAQALHAVASGWVKDSKGAFRLVADKMAWEIRPNGVDKGYAVALLMENAPFLGRKPVYVGDDATDEDGVEAARRLGGMGLRIGADFPTPAVFRAWLAYLADGH</sequence>
<keyword evidence="3 4" id="KW-0378">Hydrolase</keyword>
<protein>
    <recommendedName>
        <fullName evidence="4">Trehalose 6-phosphate phosphatase</fullName>
        <ecNumber evidence="4">3.1.3.12</ecNumber>
    </recommendedName>
</protein>
<dbReference type="InterPro" id="IPR044651">
    <property type="entry name" value="OTSB-like"/>
</dbReference>
<reference evidence="5" key="1">
    <citation type="submission" date="2021-03" db="EMBL/GenBank/DDBJ databases">
        <title>The complete genome sequence of Acetobacter sp. TBRC 12339.</title>
        <authorList>
            <person name="Charoenyingcharoen P."/>
            <person name="Yukphan P."/>
        </authorList>
    </citation>
    <scope>NUCLEOTIDE SEQUENCE</scope>
    <source>
        <strain evidence="5">TBRC 12339</strain>
    </source>
</reference>